<organism evidence="1 2">
    <name type="scientific">Lecanicillium saksenae</name>
    <dbReference type="NCBI Taxonomy" id="468837"/>
    <lineage>
        <taxon>Eukaryota</taxon>
        <taxon>Fungi</taxon>
        <taxon>Dikarya</taxon>
        <taxon>Ascomycota</taxon>
        <taxon>Pezizomycotina</taxon>
        <taxon>Sordariomycetes</taxon>
        <taxon>Hypocreomycetidae</taxon>
        <taxon>Hypocreales</taxon>
        <taxon>Cordycipitaceae</taxon>
        <taxon>Lecanicillium</taxon>
    </lineage>
</organism>
<proteinExistence type="predicted"/>
<dbReference type="Proteomes" id="UP001148737">
    <property type="component" value="Unassembled WGS sequence"/>
</dbReference>
<gene>
    <name evidence="1" type="ORF">NLG97_g7526</name>
</gene>
<accession>A0ACC1QQE5</accession>
<reference evidence="1" key="1">
    <citation type="submission" date="2022-07" db="EMBL/GenBank/DDBJ databases">
        <title>Genome Sequence of Lecanicillium saksenae.</title>
        <authorList>
            <person name="Buettner E."/>
        </authorList>
    </citation>
    <scope>NUCLEOTIDE SEQUENCE</scope>
    <source>
        <strain evidence="1">VT-O1</strain>
    </source>
</reference>
<evidence type="ECO:0000313" key="2">
    <source>
        <dbReference type="Proteomes" id="UP001148737"/>
    </source>
</evidence>
<keyword evidence="2" id="KW-1185">Reference proteome</keyword>
<dbReference type="EMBL" id="JANAKD010001163">
    <property type="protein sequence ID" value="KAJ3482593.1"/>
    <property type="molecule type" value="Genomic_DNA"/>
</dbReference>
<evidence type="ECO:0000313" key="1">
    <source>
        <dbReference type="EMBL" id="KAJ3482593.1"/>
    </source>
</evidence>
<comment type="caution">
    <text evidence="1">The sequence shown here is derived from an EMBL/GenBank/DDBJ whole genome shotgun (WGS) entry which is preliminary data.</text>
</comment>
<sequence>MVSFSQGFADGDAVDSIETETTRVVVHELEPGWWILVSIDLNKIPLPPRLLTKNSKPQEEKYDYNTKEMKPAALVLRDLQRAYRIFLMHHDVSLSSLFLRLPRHKFVAVLSRYWDLFLSTWSVSLHGNPTRDIYQGINVAASGELGVGVGEEERGSGEREVLEGLVGRTEGLVDLVVSTFGSDGEDGSDEKGKATHVAFPWLGSGREPSIDDGAIFLGTGALSRKSLRDVTHWMEDLYTWGEHAYGVIESPISTRKSRPKKSNHQRTASKPPEPASRHTEPATPPKMAAKEAAAKDGEPAKKDVPQPVSDPQASTTAEMDTAKKPSDEGKDSNITEPQTTEAEDGRLDKMVSYLKLGYGQYWSIPSVPGLSGSTSEQTPDTAKRQPSSKTGDIKSPKRPAMPKSSPSQDAAGHYLIGLKGEIEEAYGGDDDGAAASDDSETEHDSRTVLRAIHVELEANNAGGFDNNRSQQESLDAGGATLTEVQMRGTLRPGANTQEHTKSEKLRVVVYVNRPFIFVFLFRLRTDSLAWDSLYRSLHYQLSPLRKPLLASVQYRPERPDTGRSGAAGIYDLVWNPVDLTVHTTVPNIPDHPYARDAVARVTDLERTQRRAAGGGWCGPRLVAQRGRVESHDAPQARLQHDEVLGAVVEAVEEDDVRLGRLPVGTHAAVQELLGTDCLEPDLGGRVSQS</sequence>
<name>A0ACC1QQE5_9HYPO</name>
<protein>
    <submittedName>
        <fullName evidence="1">Uncharacterized protein</fullName>
    </submittedName>
</protein>